<feature type="region of interest" description="Disordered" evidence="2">
    <location>
        <begin position="113"/>
        <end position="234"/>
    </location>
</feature>
<dbReference type="Pfam" id="PF04908">
    <property type="entry name" value="SH3BGR"/>
    <property type="match status" value="1"/>
</dbReference>
<dbReference type="EMBL" id="PDLN01000019">
    <property type="protein sequence ID" value="RDW60119.1"/>
    <property type="molecule type" value="Genomic_DNA"/>
</dbReference>
<dbReference type="OrthoDB" id="9932926at2759"/>
<evidence type="ECO:0000256" key="1">
    <source>
        <dbReference type="ARBA" id="ARBA00007764"/>
    </source>
</evidence>
<protein>
    <recommendedName>
        <fullName evidence="5">Cylicin I</fullName>
    </recommendedName>
</protein>
<accession>A0A3D8QE70</accession>
<evidence type="ECO:0000313" key="4">
    <source>
        <dbReference type="Proteomes" id="UP000256328"/>
    </source>
</evidence>
<dbReference type="InterPro" id="IPR006993">
    <property type="entry name" value="Glut_rich_SH3-bd"/>
</dbReference>
<feature type="compositionally biased region" description="Basic and acidic residues" evidence="2">
    <location>
        <begin position="182"/>
        <end position="192"/>
    </location>
</feature>
<evidence type="ECO:0000256" key="2">
    <source>
        <dbReference type="SAM" id="MobiDB-lite"/>
    </source>
</evidence>
<proteinExistence type="inferred from homology"/>
<gene>
    <name evidence="3" type="ORF">BP5796_11725</name>
</gene>
<dbReference type="AlphaFoldDB" id="A0A3D8QE70"/>
<comment type="similarity">
    <text evidence="1">Belongs to the SH3BGR family.</text>
</comment>
<dbReference type="Proteomes" id="UP000256328">
    <property type="component" value="Unassembled WGS sequence"/>
</dbReference>
<name>A0A3D8QE70_9HELO</name>
<dbReference type="InterPro" id="IPR051033">
    <property type="entry name" value="SH3BGR"/>
</dbReference>
<dbReference type="PANTHER" id="PTHR12232">
    <property type="entry name" value="SH3 DOMAIN-BINDING GLUTAMIC ACID-RICH-LIKE PROTEIN"/>
    <property type="match status" value="1"/>
</dbReference>
<feature type="compositionally biased region" description="Basic and acidic residues" evidence="2">
    <location>
        <begin position="203"/>
        <end position="222"/>
    </location>
</feature>
<reference evidence="3 4" key="1">
    <citation type="journal article" date="2018" name="IMA Fungus">
        <title>IMA Genome-F 9: Draft genome sequence of Annulohypoxylon stygium, Aspergillus mulundensis, Berkeleyomyces basicola (syn. Thielaviopsis basicola), Ceratocystis smalleyi, two Cercospora beticola strains, Coleophoma cylindrospora, Fusarium fracticaudum, Phialophora cf. hyalina, and Morchella septimelata.</title>
        <authorList>
            <person name="Wingfield B.D."/>
            <person name="Bills G.F."/>
            <person name="Dong Y."/>
            <person name="Huang W."/>
            <person name="Nel W.J."/>
            <person name="Swalarsk-Parry B.S."/>
            <person name="Vaghefi N."/>
            <person name="Wilken P.M."/>
            <person name="An Z."/>
            <person name="de Beer Z.W."/>
            <person name="De Vos L."/>
            <person name="Chen L."/>
            <person name="Duong T.A."/>
            <person name="Gao Y."/>
            <person name="Hammerbacher A."/>
            <person name="Kikkert J.R."/>
            <person name="Li Y."/>
            <person name="Li H."/>
            <person name="Li K."/>
            <person name="Li Q."/>
            <person name="Liu X."/>
            <person name="Ma X."/>
            <person name="Naidoo K."/>
            <person name="Pethybridge S.J."/>
            <person name="Sun J."/>
            <person name="Steenkamp E.T."/>
            <person name="van der Nest M.A."/>
            <person name="van Wyk S."/>
            <person name="Wingfield M.J."/>
            <person name="Xiong C."/>
            <person name="Yue Q."/>
            <person name="Zhang X."/>
        </authorList>
    </citation>
    <scope>NUCLEOTIDE SEQUENCE [LARGE SCALE GENOMIC DNA]</scope>
    <source>
        <strain evidence="3 4">BP5796</strain>
    </source>
</reference>
<dbReference type="InterPro" id="IPR036249">
    <property type="entry name" value="Thioredoxin-like_sf"/>
</dbReference>
<dbReference type="SUPFAM" id="SSF52833">
    <property type="entry name" value="Thioredoxin-like"/>
    <property type="match status" value="1"/>
</dbReference>
<dbReference type="PANTHER" id="PTHR12232:SF0">
    <property type="entry name" value="THIOREDOXIN DOMAIN-CONTAINING PROTEIN"/>
    <property type="match status" value="1"/>
</dbReference>
<organism evidence="3 4">
    <name type="scientific">Coleophoma crateriformis</name>
    <dbReference type="NCBI Taxonomy" id="565419"/>
    <lineage>
        <taxon>Eukaryota</taxon>
        <taxon>Fungi</taxon>
        <taxon>Dikarya</taxon>
        <taxon>Ascomycota</taxon>
        <taxon>Pezizomycotina</taxon>
        <taxon>Leotiomycetes</taxon>
        <taxon>Helotiales</taxon>
        <taxon>Dermateaceae</taxon>
        <taxon>Coleophoma</taxon>
    </lineage>
</organism>
<sequence>MAASAPKSYSLDPSLYIYTSLTAGSSHIVTATSRLETILKANRIPFKAIDVATDEKARMLWGRRAGKDESGRARKLPGLVQEGLVVGDLVEIEEWNEYRELKQHVKIVSEGATWTPPPLANTMPKKKAPAKKATAKKENEVPAASEPSKTTAVKEEETKSPAAGEPNTISLAIRQVGQEAAQKAKDVKKKAAETISGAQKAEPVAEKKEAEKKEEAPKKEAETNTPAPISVDLPKKASGIEDATLMQSPTSTAWKRAPDGHIAAMLAYDNSDSAARPTTMHRGSEVSQASAEEIKQIEEECKIVEEDEDAVES</sequence>
<keyword evidence="4" id="KW-1185">Reference proteome</keyword>
<dbReference type="Gene3D" id="3.40.30.10">
    <property type="entry name" value="Glutaredoxin"/>
    <property type="match status" value="1"/>
</dbReference>
<evidence type="ECO:0008006" key="5">
    <source>
        <dbReference type="Google" id="ProtNLM"/>
    </source>
</evidence>
<feature type="compositionally biased region" description="Basic residues" evidence="2">
    <location>
        <begin position="124"/>
        <end position="134"/>
    </location>
</feature>
<dbReference type="GO" id="GO:0005737">
    <property type="term" value="C:cytoplasm"/>
    <property type="evidence" value="ECO:0007669"/>
    <property type="project" value="TreeGrafter"/>
</dbReference>
<comment type="caution">
    <text evidence="3">The sequence shown here is derived from an EMBL/GenBank/DDBJ whole genome shotgun (WGS) entry which is preliminary data.</text>
</comment>
<evidence type="ECO:0000313" key="3">
    <source>
        <dbReference type="EMBL" id="RDW60119.1"/>
    </source>
</evidence>